<name>A0A1Q3BF99_CEPFO</name>
<dbReference type="InParanoid" id="A0A1Q3BF99"/>
<dbReference type="AlphaFoldDB" id="A0A1Q3BF99"/>
<organism evidence="1 2">
    <name type="scientific">Cephalotus follicularis</name>
    <name type="common">Albany pitcher plant</name>
    <dbReference type="NCBI Taxonomy" id="3775"/>
    <lineage>
        <taxon>Eukaryota</taxon>
        <taxon>Viridiplantae</taxon>
        <taxon>Streptophyta</taxon>
        <taxon>Embryophyta</taxon>
        <taxon>Tracheophyta</taxon>
        <taxon>Spermatophyta</taxon>
        <taxon>Magnoliopsida</taxon>
        <taxon>eudicotyledons</taxon>
        <taxon>Gunneridae</taxon>
        <taxon>Pentapetalae</taxon>
        <taxon>rosids</taxon>
        <taxon>fabids</taxon>
        <taxon>Oxalidales</taxon>
        <taxon>Cephalotaceae</taxon>
        <taxon>Cephalotus</taxon>
    </lineage>
</organism>
<sequence length="212" mass="23664">FDLRNGDIFDVTSVFIKASIATPYHWTLVQGLAPVDAAKAIDAHIISHIAQMARHPPNGYSPTQIKKAAICLCVARAVTTTFHRITDGDIIPGERVPPVLFAGKDKMGEIKYVPISGLLKELNAMVSALLNLTDTEKVVVCKLMKCASRIILMQGYSLMMSDHHYLSQVDTLSRQVYAVVEKAYRRENDVNEWFSTDANLIQDNLWHKACHL</sequence>
<gene>
    <name evidence="1" type="ORF">CFOL_v3_10216</name>
</gene>
<proteinExistence type="predicted"/>
<accession>A0A1Q3BF99</accession>
<protein>
    <submittedName>
        <fullName evidence="1">Uncharacterized protein</fullName>
    </submittedName>
</protein>
<evidence type="ECO:0000313" key="1">
    <source>
        <dbReference type="EMBL" id="GAV66706.1"/>
    </source>
</evidence>
<evidence type="ECO:0000313" key="2">
    <source>
        <dbReference type="Proteomes" id="UP000187406"/>
    </source>
</evidence>
<dbReference type="OrthoDB" id="1072306at2759"/>
<reference evidence="2" key="1">
    <citation type="submission" date="2016-04" db="EMBL/GenBank/DDBJ databases">
        <title>Cephalotus genome sequencing.</title>
        <authorList>
            <person name="Fukushima K."/>
            <person name="Hasebe M."/>
            <person name="Fang X."/>
        </authorList>
    </citation>
    <scope>NUCLEOTIDE SEQUENCE [LARGE SCALE GENOMIC DNA]</scope>
    <source>
        <strain evidence="2">cv. St1</strain>
    </source>
</reference>
<keyword evidence="2" id="KW-1185">Reference proteome</keyword>
<dbReference type="Proteomes" id="UP000187406">
    <property type="component" value="Unassembled WGS sequence"/>
</dbReference>
<dbReference type="EMBL" id="BDDD01000494">
    <property type="protein sequence ID" value="GAV66706.1"/>
    <property type="molecule type" value="Genomic_DNA"/>
</dbReference>
<comment type="caution">
    <text evidence="1">The sequence shown here is derived from an EMBL/GenBank/DDBJ whole genome shotgun (WGS) entry which is preliminary data.</text>
</comment>
<feature type="non-terminal residue" evidence="1">
    <location>
        <position position="1"/>
    </location>
</feature>